<sequence>MTKLKVGDQAPDFSGINQNGKLISLDQFIGRPLVLFFYPKDDSKTCTNEACEFRDKYSSFTNAGADVIGISNDDPESHTHFISKNNLPYTLISDKDGEIAKKYGVHKELLFFPGRTTFILNKEHKIIGTHSSLIDASSHIKESLKVIDHMKGGTPVH</sequence>
<dbReference type="EMBL" id="JAVFKY010000002">
    <property type="protein sequence ID" value="KAK5580757.1"/>
    <property type="molecule type" value="Genomic_DNA"/>
</dbReference>
<keyword evidence="8" id="KW-0560">Oxidoreductase</keyword>
<keyword evidence="7" id="KW-0809">Transit peptide</keyword>
<evidence type="ECO:0000256" key="17">
    <source>
        <dbReference type="PIRSR" id="PIRSR000239-1"/>
    </source>
</evidence>
<evidence type="ECO:0000256" key="13">
    <source>
        <dbReference type="ARBA" id="ARBA00038489"/>
    </source>
</evidence>
<evidence type="ECO:0000256" key="5">
    <source>
        <dbReference type="ARBA" id="ARBA00022640"/>
    </source>
</evidence>
<dbReference type="InterPro" id="IPR036249">
    <property type="entry name" value="Thioredoxin-like_sf"/>
</dbReference>
<comment type="caution">
    <text evidence="19">The sequence shown here is derived from an EMBL/GenBank/DDBJ whole genome shotgun (WGS) entry which is preliminary data.</text>
</comment>
<keyword evidence="4" id="KW-0575">Peroxidase</keyword>
<evidence type="ECO:0000256" key="12">
    <source>
        <dbReference type="ARBA" id="ARBA00032824"/>
    </source>
</evidence>
<evidence type="ECO:0000256" key="4">
    <source>
        <dbReference type="ARBA" id="ARBA00022559"/>
    </source>
</evidence>
<feature type="domain" description="Thioredoxin" evidence="18">
    <location>
        <begin position="4"/>
        <end position="152"/>
    </location>
</feature>
<evidence type="ECO:0000256" key="2">
    <source>
        <dbReference type="ARBA" id="ARBA00013017"/>
    </source>
</evidence>
<evidence type="ECO:0000256" key="9">
    <source>
        <dbReference type="ARBA" id="ARBA00023078"/>
    </source>
</evidence>
<keyword evidence="6" id="KW-0049">Antioxidant</keyword>
<dbReference type="CDD" id="cd03017">
    <property type="entry name" value="PRX_BCP"/>
    <property type="match status" value="1"/>
</dbReference>
<evidence type="ECO:0000256" key="3">
    <source>
        <dbReference type="ARBA" id="ARBA00022528"/>
    </source>
</evidence>
<dbReference type="Proteomes" id="UP001344447">
    <property type="component" value="Unassembled WGS sequence"/>
</dbReference>
<keyword evidence="9" id="KW-0793">Thylakoid</keyword>
<dbReference type="GO" id="GO:0034599">
    <property type="term" value="P:cellular response to oxidative stress"/>
    <property type="evidence" value="ECO:0007669"/>
    <property type="project" value="TreeGrafter"/>
</dbReference>
<protein>
    <recommendedName>
        <fullName evidence="2">thioredoxin-dependent peroxiredoxin</fullName>
        <ecNumber evidence="2">1.11.1.24</ecNumber>
    </recommendedName>
    <alternativeName>
        <fullName evidence="12">Thioredoxin peroxidase</fullName>
    </alternativeName>
    <alternativeName>
        <fullName evidence="14">Thioredoxin-dependent peroxiredoxin Q</fullName>
    </alternativeName>
</protein>
<evidence type="ECO:0000256" key="10">
    <source>
        <dbReference type="ARBA" id="ARBA00023157"/>
    </source>
</evidence>
<accession>A0AAN7TXB6</accession>
<comment type="catalytic activity">
    <reaction evidence="16">
        <text>a hydroperoxide + [thioredoxin]-dithiol = an alcohol + [thioredoxin]-disulfide + H2O</text>
        <dbReference type="Rhea" id="RHEA:62620"/>
        <dbReference type="Rhea" id="RHEA-COMP:10698"/>
        <dbReference type="Rhea" id="RHEA-COMP:10700"/>
        <dbReference type="ChEBI" id="CHEBI:15377"/>
        <dbReference type="ChEBI" id="CHEBI:29950"/>
        <dbReference type="ChEBI" id="CHEBI:30879"/>
        <dbReference type="ChEBI" id="CHEBI:35924"/>
        <dbReference type="ChEBI" id="CHEBI:50058"/>
        <dbReference type="EC" id="1.11.1.24"/>
    </reaction>
</comment>
<comment type="subcellular location">
    <subcellularLocation>
        <location evidence="15">Plastid</location>
        <location evidence="15">Chloroplast thylakoid</location>
    </subcellularLocation>
</comment>
<evidence type="ECO:0000313" key="20">
    <source>
        <dbReference type="Proteomes" id="UP001344447"/>
    </source>
</evidence>
<evidence type="ECO:0000256" key="16">
    <source>
        <dbReference type="ARBA" id="ARBA00049091"/>
    </source>
</evidence>
<evidence type="ECO:0000256" key="1">
    <source>
        <dbReference type="ARBA" id="ARBA00011245"/>
    </source>
</evidence>
<evidence type="ECO:0000256" key="14">
    <source>
        <dbReference type="ARBA" id="ARBA00042163"/>
    </source>
</evidence>
<evidence type="ECO:0000256" key="7">
    <source>
        <dbReference type="ARBA" id="ARBA00022946"/>
    </source>
</evidence>
<comment type="subunit">
    <text evidence="1">Monomer.</text>
</comment>
<gene>
    <name evidence="19" type="ORF">RB653_000781</name>
</gene>
<dbReference type="FunFam" id="3.40.30.10:FF:000122">
    <property type="entry name" value="Peroxiredoxin Q chloroplastic"/>
    <property type="match status" value="1"/>
</dbReference>
<dbReference type="PROSITE" id="PS51352">
    <property type="entry name" value="THIOREDOXIN_2"/>
    <property type="match status" value="1"/>
</dbReference>
<dbReference type="InterPro" id="IPR050924">
    <property type="entry name" value="Peroxiredoxin_BCP/PrxQ"/>
</dbReference>
<dbReference type="GO" id="GO:0045454">
    <property type="term" value="P:cell redox homeostasis"/>
    <property type="evidence" value="ECO:0007669"/>
    <property type="project" value="TreeGrafter"/>
</dbReference>
<keyword evidence="5" id="KW-0934">Plastid</keyword>
<evidence type="ECO:0000259" key="18">
    <source>
        <dbReference type="PROSITE" id="PS51352"/>
    </source>
</evidence>
<reference evidence="19 20" key="1">
    <citation type="submission" date="2023-11" db="EMBL/GenBank/DDBJ databases">
        <title>Dfirmibasis_genome.</title>
        <authorList>
            <person name="Edelbroek B."/>
            <person name="Kjellin J."/>
            <person name="Jerlstrom-Hultqvist J."/>
            <person name="Soderbom F."/>
        </authorList>
    </citation>
    <scope>NUCLEOTIDE SEQUENCE [LARGE SCALE GENOMIC DNA]</scope>
    <source>
        <strain evidence="19 20">TNS-C-14</strain>
    </source>
</reference>
<dbReference type="AlphaFoldDB" id="A0AAN7TXB6"/>
<dbReference type="InterPro" id="IPR000866">
    <property type="entry name" value="AhpC/TSA"/>
</dbReference>
<feature type="active site" description="Cysteine sulfenic acid (-SOH) intermediate; for peroxidase activity" evidence="17">
    <location>
        <position position="46"/>
    </location>
</feature>
<keyword evidence="20" id="KW-1185">Reference proteome</keyword>
<name>A0AAN7TXB6_9MYCE</name>
<evidence type="ECO:0000256" key="8">
    <source>
        <dbReference type="ARBA" id="ARBA00023002"/>
    </source>
</evidence>
<comment type="similarity">
    <text evidence="13">Belongs to the peroxiredoxin family. BCP/PrxQ subfamily.</text>
</comment>
<evidence type="ECO:0000313" key="19">
    <source>
        <dbReference type="EMBL" id="KAK5580757.1"/>
    </source>
</evidence>
<keyword evidence="10" id="KW-1015">Disulfide bond</keyword>
<dbReference type="EC" id="1.11.1.24" evidence="2"/>
<dbReference type="InterPro" id="IPR013766">
    <property type="entry name" value="Thioredoxin_domain"/>
</dbReference>
<keyword evidence="11" id="KW-0676">Redox-active center</keyword>
<proteinExistence type="inferred from homology"/>
<keyword evidence="3" id="KW-0150">Chloroplast</keyword>
<dbReference type="Pfam" id="PF00578">
    <property type="entry name" value="AhpC-TSA"/>
    <property type="match status" value="1"/>
</dbReference>
<dbReference type="PANTHER" id="PTHR42801:SF4">
    <property type="entry name" value="AHPC_TSA FAMILY PROTEIN"/>
    <property type="match status" value="1"/>
</dbReference>
<dbReference type="InterPro" id="IPR024706">
    <property type="entry name" value="Peroxiredoxin_AhpC-typ"/>
</dbReference>
<dbReference type="Gene3D" id="3.40.30.10">
    <property type="entry name" value="Glutaredoxin"/>
    <property type="match status" value="1"/>
</dbReference>
<dbReference type="GO" id="GO:0008379">
    <property type="term" value="F:thioredoxin peroxidase activity"/>
    <property type="evidence" value="ECO:0007669"/>
    <property type="project" value="TreeGrafter"/>
</dbReference>
<evidence type="ECO:0000256" key="6">
    <source>
        <dbReference type="ARBA" id="ARBA00022862"/>
    </source>
</evidence>
<dbReference type="GO" id="GO:0005737">
    <property type="term" value="C:cytoplasm"/>
    <property type="evidence" value="ECO:0007669"/>
    <property type="project" value="TreeGrafter"/>
</dbReference>
<dbReference type="PIRSF" id="PIRSF000239">
    <property type="entry name" value="AHPC"/>
    <property type="match status" value="1"/>
</dbReference>
<organism evidence="19 20">
    <name type="scientific">Dictyostelium firmibasis</name>
    <dbReference type="NCBI Taxonomy" id="79012"/>
    <lineage>
        <taxon>Eukaryota</taxon>
        <taxon>Amoebozoa</taxon>
        <taxon>Evosea</taxon>
        <taxon>Eumycetozoa</taxon>
        <taxon>Dictyostelia</taxon>
        <taxon>Dictyosteliales</taxon>
        <taxon>Dictyosteliaceae</taxon>
        <taxon>Dictyostelium</taxon>
    </lineage>
</organism>
<dbReference type="SUPFAM" id="SSF52833">
    <property type="entry name" value="Thioredoxin-like"/>
    <property type="match status" value="1"/>
</dbReference>
<dbReference type="PANTHER" id="PTHR42801">
    <property type="entry name" value="THIOREDOXIN-DEPENDENT PEROXIDE REDUCTASE"/>
    <property type="match status" value="1"/>
</dbReference>
<evidence type="ECO:0000256" key="11">
    <source>
        <dbReference type="ARBA" id="ARBA00023284"/>
    </source>
</evidence>
<evidence type="ECO:0000256" key="15">
    <source>
        <dbReference type="ARBA" id="ARBA00046272"/>
    </source>
</evidence>